<name>A0A6J8DD94_MYTCO</name>
<keyword evidence="3" id="KW-1185">Reference proteome</keyword>
<dbReference type="AlphaFoldDB" id="A0A6J8DD94"/>
<dbReference type="EMBL" id="CACVKT020007264">
    <property type="protein sequence ID" value="CAC5406648.1"/>
    <property type="molecule type" value="Genomic_DNA"/>
</dbReference>
<organism evidence="2 3">
    <name type="scientific">Mytilus coruscus</name>
    <name type="common">Sea mussel</name>
    <dbReference type="NCBI Taxonomy" id="42192"/>
    <lineage>
        <taxon>Eukaryota</taxon>
        <taxon>Metazoa</taxon>
        <taxon>Spiralia</taxon>
        <taxon>Lophotrochozoa</taxon>
        <taxon>Mollusca</taxon>
        <taxon>Bivalvia</taxon>
        <taxon>Autobranchia</taxon>
        <taxon>Pteriomorphia</taxon>
        <taxon>Mytilida</taxon>
        <taxon>Mytiloidea</taxon>
        <taxon>Mytilidae</taxon>
        <taxon>Mytilinae</taxon>
        <taxon>Mytilus</taxon>
    </lineage>
</organism>
<dbReference type="InterPro" id="IPR000488">
    <property type="entry name" value="Death_dom"/>
</dbReference>
<evidence type="ECO:0000313" key="3">
    <source>
        <dbReference type="Proteomes" id="UP000507470"/>
    </source>
</evidence>
<accession>A0A6J8DD94</accession>
<protein>
    <recommendedName>
        <fullName evidence="1">Death domain-containing protein</fullName>
    </recommendedName>
</protein>
<dbReference type="PROSITE" id="PS50017">
    <property type="entry name" value="DEATH_DOMAIN"/>
    <property type="match status" value="1"/>
</dbReference>
<dbReference type="Gene3D" id="1.10.533.10">
    <property type="entry name" value="Death Domain, Fas"/>
    <property type="match status" value="2"/>
</dbReference>
<dbReference type="InterPro" id="IPR011029">
    <property type="entry name" value="DEATH-like_dom_sf"/>
</dbReference>
<evidence type="ECO:0000259" key="1">
    <source>
        <dbReference type="PROSITE" id="PS50017"/>
    </source>
</evidence>
<evidence type="ECO:0000313" key="2">
    <source>
        <dbReference type="EMBL" id="CAC5406648.1"/>
    </source>
</evidence>
<proteinExistence type="predicted"/>
<dbReference type="GO" id="GO:0007165">
    <property type="term" value="P:signal transduction"/>
    <property type="evidence" value="ECO:0007669"/>
    <property type="project" value="InterPro"/>
</dbReference>
<gene>
    <name evidence="2" type="ORF">MCOR_40200</name>
</gene>
<sequence>MVYLTNQVSLLSISPDVAASVQECLTKNLEYCLLFHYNSFGRKIKSTNVSELYNMEVGIPCGKDVCFISLQAVMRQDKWICGKYNTHQTRYLRNWVFNKSQKNCGPECKGLNDNELKTEPSDKHLVRLGSHIGIKSFDEFFINLGMERKDWDSTEHTYAGHSSDGIMSMALKQWKKFKLLKLEEPTLRDLAIALEAVNLNTHLICQVFREKTKLLEIANLDLQIIPTDKHLQELSNHIGNCPMQLGMELGLSFEEIEQSLFSFPKDLPGLVENILTKWKESSKVNTIHRLMMALEQVNAGGLQYLLDISKRL</sequence>
<feature type="domain" description="Death" evidence="1">
    <location>
        <begin position="227"/>
        <end position="298"/>
    </location>
</feature>
<reference evidence="2 3" key="1">
    <citation type="submission" date="2020-06" db="EMBL/GenBank/DDBJ databases">
        <authorList>
            <person name="Li R."/>
            <person name="Bekaert M."/>
        </authorList>
    </citation>
    <scope>NUCLEOTIDE SEQUENCE [LARGE SCALE GENOMIC DNA]</scope>
    <source>
        <strain evidence="3">wild</strain>
    </source>
</reference>
<dbReference type="Proteomes" id="UP000507470">
    <property type="component" value="Unassembled WGS sequence"/>
</dbReference>